<reference evidence="5" key="1">
    <citation type="submission" date="2021-06" db="EMBL/GenBank/DDBJ databases">
        <title>Novel species in genus Arthrobacter.</title>
        <authorList>
            <person name="Zhang G."/>
        </authorList>
    </citation>
    <scope>NUCLEOTIDE SEQUENCE</scope>
    <source>
        <strain evidence="5">Zg-ZUI122</strain>
    </source>
</reference>
<organism evidence="5 6">
    <name type="scientific">Arthrobacter sunyaminii</name>
    <dbReference type="NCBI Taxonomy" id="2816859"/>
    <lineage>
        <taxon>Bacteria</taxon>
        <taxon>Bacillati</taxon>
        <taxon>Actinomycetota</taxon>
        <taxon>Actinomycetes</taxon>
        <taxon>Micrococcales</taxon>
        <taxon>Micrococcaceae</taxon>
        <taxon>Arthrobacter</taxon>
    </lineage>
</organism>
<evidence type="ECO:0000256" key="2">
    <source>
        <dbReference type="ARBA" id="ARBA00022448"/>
    </source>
</evidence>
<dbReference type="KEGG" id="asun:KG104_01920"/>
<dbReference type="AlphaFoldDB" id="A0A975S6A3"/>
<sequence length="518" mass="55353">MISKRLSAALVVALLLTGCGDGNSGSDSSGVAGPAGDPVDGGTLRVLEVAQPTGFDPVQAFSSTSMPLTFTALYGQFVITNPETGAYECGLCESFTTPDGGATWDVVTREGMTFTDGTPFDAAALKYNWDRVKDPAMGSASAGMASQIADIEVVDPRTARLHMTVPTPGFLGLMPIYALQWIASPTALEAGQEAFNKNPVGAGPFLFESWSPGGVLKLKKNENSVGEQAHLDTIEIQGVADNTQRLNALIAGQADIILNSDETTFIDAEAAGFTNHIYTFNGGVGFMVNTAKEPFNDVRARQALSYAIDMKQIAAAVNRGNGTPPETLFQEESPFYSDIPLHTYNPEKAQALFDELADEGKPVDFTYTVFPGTGSVTFDALQAQIAEYENVTITADQRDTSEQGVVTTSGDYQLATSSLAFVDPASRLWGALNGEAERTNYSRINDAELNAALDAALVATDPAEEKKHYETVQQRLVETSPYLLYQKFLNGAISNDKVQGVTMFGYTTPAAGDIWLQQ</sequence>
<dbReference type="SUPFAM" id="SSF53850">
    <property type="entry name" value="Periplasmic binding protein-like II"/>
    <property type="match status" value="1"/>
</dbReference>
<dbReference type="PIRSF" id="PIRSF002741">
    <property type="entry name" value="MppA"/>
    <property type="match status" value="1"/>
</dbReference>
<comment type="similarity">
    <text evidence="1">Belongs to the bacterial solute-binding protein 5 family.</text>
</comment>
<evidence type="ECO:0000256" key="3">
    <source>
        <dbReference type="ARBA" id="ARBA00022729"/>
    </source>
</evidence>
<proteinExistence type="inferred from homology"/>
<evidence type="ECO:0000313" key="5">
    <source>
        <dbReference type="EMBL" id="QWQ36601.1"/>
    </source>
</evidence>
<dbReference type="InterPro" id="IPR000914">
    <property type="entry name" value="SBP_5_dom"/>
</dbReference>
<accession>A0A975S6A3</accession>
<dbReference type="GO" id="GO:0043190">
    <property type="term" value="C:ATP-binding cassette (ABC) transporter complex"/>
    <property type="evidence" value="ECO:0007669"/>
    <property type="project" value="InterPro"/>
</dbReference>
<dbReference type="EMBL" id="CP076456">
    <property type="protein sequence ID" value="QWQ36601.1"/>
    <property type="molecule type" value="Genomic_DNA"/>
</dbReference>
<dbReference type="RefSeq" id="WP_207348422.1">
    <property type="nucleotide sequence ID" value="NZ_CP076456.1"/>
</dbReference>
<dbReference type="InterPro" id="IPR030678">
    <property type="entry name" value="Peptide/Ni-bd"/>
</dbReference>
<dbReference type="CDD" id="cd00995">
    <property type="entry name" value="PBP2_NikA_DppA_OppA_like"/>
    <property type="match status" value="1"/>
</dbReference>
<dbReference type="Pfam" id="PF00496">
    <property type="entry name" value="SBP_bac_5"/>
    <property type="match status" value="1"/>
</dbReference>
<evidence type="ECO:0000256" key="1">
    <source>
        <dbReference type="ARBA" id="ARBA00005695"/>
    </source>
</evidence>
<dbReference type="GO" id="GO:0015833">
    <property type="term" value="P:peptide transport"/>
    <property type="evidence" value="ECO:0007669"/>
    <property type="project" value="TreeGrafter"/>
</dbReference>
<evidence type="ECO:0000259" key="4">
    <source>
        <dbReference type="Pfam" id="PF00496"/>
    </source>
</evidence>
<dbReference type="Gene3D" id="3.40.190.10">
    <property type="entry name" value="Periplasmic binding protein-like II"/>
    <property type="match status" value="1"/>
</dbReference>
<dbReference type="InterPro" id="IPR039424">
    <property type="entry name" value="SBP_5"/>
</dbReference>
<keyword evidence="6" id="KW-1185">Reference proteome</keyword>
<dbReference type="PANTHER" id="PTHR30290">
    <property type="entry name" value="PERIPLASMIC BINDING COMPONENT OF ABC TRANSPORTER"/>
    <property type="match status" value="1"/>
</dbReference>
<dbReference type="GO" id="GO:0042597">
    <property type="term" value="C:periplasmic space"/>
    <property type="evidence" value="ECO:0007669"/>
    <property type="project" value="UniProtKB-ARBA"/>
</dbReference>
<dbReference type="PROSITE" id="PS51257">
    <property type="entry name" value="PROKAR_LIPOPROTEIN"/>
    <property type="match status" value="1"/>
</dbReference>
<keyword evidence="3" id="KW-0732">Signal</keyword>
<dbReference type="PANTHER" id="PTHR30290:SF9">
    <property type="entry name" value="OLIGOPEPTIDE-BINDING PROTEIN APPA"/>
    <property type="match status" value="1"/>
</dbReference>
<dbReference type="GO" id="GO:1904680">
    <property type="term" value="F:peptide transmembrane transporter activity"/>
    <property type="evidence" value="ECO:0007669"/>
    <property type="project" value="TreeGrafter"/>
</dbReference>
<keyword evidence="2" id="KW-0813">Transport</keyword>
<gene>
    <name evidence="5" type="ORF">KG104_01920</name>
</gene>
<protein>
    <submittedName>
        <fullName evidence="5">ABC transporter substrate-binding protein</fullName>
    </submittedName>
</protein>
<name>A0A975S6A3_9MICC</name>
<dbReference type="Proteomes" id="UP000680588">
    <property type="component" value="Chromosome"/>
</dbReference>
<dbReference type="Gene3D" id="3.10.105.10">
    <property type="entry name" value="Dipeptide-binding Protein, Domain 3"/>
    <property type="match status" value="1"/>
</dbReference>
<feature type="domain" description="Solute-binding protein family 5" evidence="4">
    <location>
        <begin position="90"/>
        <end position="420"/>
    </location>
</feature>
<evidence type="ECO:0000313" key="6">
    <source>
        <dbReference type="Proteomes" id="UP000680588"/>
    </source>
</evidence>